<dbReference type="Proteomes" id="UP000766986">
    <property type="component" value="Unassembled WGS sequence"/>
</dbReference>
<dbReference type="RefSeq" id="WP_205096359.1">
    <property type="nucleotide sequence ID" value="NZ_JACLYZ010000040.1"/>
</dbReference>
<keyword evidence="2" id="KW-1185">Reference proteome</keyword>
<dbReference type="EMBL" id="JACLYZ010000040">
    <property type="protein sequence ID" value="MBM6736171.1"/>
    <property type="molecule type" value="Genomic_DNA"/>
</dbReference>
<gene>
    <name evidence="1" type="ORF">H7U35_13235</name>
</gene>
<sequence>MKKIQYQCPHLGAYIAEVQYAVPVDGHLLSEAALARRARMSKTTVENVKKGLKSIFMPTMPLSTSIWKPVVTARFFRWSVSSTGFTPAWKPTVWPASTIDAVVLQDRSLPVPAFIHCATLIPRKLNYYSPASSVDG</sequence>
<comment type="caution">
    <text evidence="1">The sequence shown here is derived from an EMBL/GenBank/DDBJ whole genome shotgun (WGS) entry which is preliminary data.</text>
</comment>
<evidence type="ECO:0000313" key="1">
    <source>
        <dbReference type="EMBL" id="MBM6736171.1"/>
    </source>
</evidence>
<name>A0ABS2E3I0_9BACT</name>
<protein>
    <submittedName>
        <fullName evidence="1">Uncharacterized protein</fullName>
    </submittedName>
</protein>
<organism evidence="1 2">
    <name type="scientific">Mediterranea massiliensis</name>
    <dbReference type="NCBI Taxonomy" id="1841865"/>
    <lineage>
        <taxon>Bacteria</taxon>
        <taxon>Pseudomonadati</taxon>
        <taxon>Bacteroidota</taxon>
        <taxon>Bacteroidia</taxon>
        <taxon>Bacteroidales</taxon>
        <taxon>Bacteroidaceae</taxon>
        <taxon>Mediterranea</taxon>
    </lineage>
</organism>
<proteinExistence type="predicted"/>
<evidence type="ECO:0000313" key="2">
    <source>
        <dbReference type="Proteomes" id="UP000766986"/>
    </source>
</evidence>
<reference evidence="1 2" key="1">
    <citation type="journal article" date="2021" name="Sci. Rep.">
        <title>The distribution of antibiotic resistance genes in chicken gut microbiota commensals.</title>
        <authorList>
            <person name="Juricova H."/>
            <person name="Matiasovicova J."/>
            <person name="Kubasova T."/>
            <person name="Cejkova D."/>
            <person name="Rychlik I."/>
        </authorList>
    </citation>
    <scope>NUCLEOTIDE SEQUENCE [LARGE SCALE GENOMIC DNA]</scope>
    <source>
        <strain evidence="1 2">An772</strain>
    </source>
</reference>
<accession>A0ABS2E3I0</accession>